<proteinExistence type="inferred from homology"/>
<dbReference type="Gene3D" id="1.50.10.10">
    <property type="match status" value="1"/>
</dbReference>
<evidence type="ECO:0000256" key="2">
    <source>
        <dbReference type="ARBA" id="ARBA00022729"/>
    </source>
</evidence>
<comment type="caution">
    <text evidence="13">The sequence shown here is derived from an EMBL/GenBank/DDBJ whole genome shotgun (WGS) entry which is preliminary data.</text>
</comment>
<dbReference type="Pfam" id="PF00759">
    <property type="entry name" value="Glyco_hydro_9"/>
    <property type="match status" value="1"/>
</dbReference>
<dbReference type="STRING" id="48256.CLHUN_35560"/>
<feature type="active site" evidence="8">
    <location>
        <position position="556"/>
    </location>
</feature>
<keyword evidence="6 8" id="KW-0326">Glycosidase</keyword>
<comment type="similarity">
    <text evidence="1 8 9">Belongs to the glycosyl hydrolase 9 (cellulase E) family.</text>
</comment>
<dbReference type="InterPro" id="IPR014756">
    <property type="entry name" value="Ig_E-set"/>
</dbReference>
<dbReference type="AlphaFoldDB" id="A0A1V4SFC8"/>
<feature type="active site" evidence="8">
    <location>
        <position position="547"/>
    </location>
</feature>
<comment type="catalytic activity">
    <reaction evidence="9">
        <text>Endohydrolysis of (1-&gt;4)-beta-D-glucosidic linkages in cellulose, lichenin and cereal beta-D-glucans.</text>
        <dbReference type="EC" id="3.2.1.4"/>
    </reaction>
</comment>
<feature type="domain" description="Glycoside hydrolase family 9" evidence="11">
    <location>
        <begin position="134"/>
        <end position="568"/>
    </location>
</feature>
<dbReference type="GO" id="GO:0008810">
    <property type="term" value="F:cellulase activity"/>
    <property type="evidence" value="ECO:0007669"/>
    <property type="project" value="UniProtKB-EC"/>
</dbReference>
<dbReference type="SUPFAM" id="SSF81296">
    <property type="entry name" value="E set domains"/>
    <property type="match status" value="1"/>
</dbReference>
<dbReference type="InterPro" id="IPR001701">
    <property type="entry name" value="Glyco_hydro_9"/>
</dbReference>
<keyword evidence="2" id="KW-0732">Signal</keyword>
<feature type="domain" description="Cellulase Ig-like" evidence="12">
    <location>
        <begin position="41"/>
        <end position="118"/>
    </location>
</feature>
<keyword evidence="7 8" id="KW-0624">Polysaccharide degradation</keyword>
<dbReference type="EMBL" id="MZGX01000027">
    <property type="protein sequence ID" value="OPX42589.1"/>
    <property type="molecule type" value="Genomic_DNA"/>
</dbReference>
<dbReference type="InterPro" id="IPR012341">
    <property type="entry name" value="6hp_glycosidase-like_sf"/>
</dbReference>
<dbReference type="CDD" id="cd02850">
    <property type="entry name" value="E_set_Cellulase_N"/>
    <property type="match status" value="1"/>
</dbReference>
<name>A0A1V4SFC8_RUMHU</name>
<feature type="region of interest" description="Disordered" evidence="10">
    <location>
        <begin position="1"/>
        <end position="20"/>
    </location>
</feature>
<evidence type="ECO:0000256" key="5">
    <source>
        <dbReference type="ARBA" id="ARBA00023277"/>
    </source>
</evidence>
<evidence type="ECO:0000256" key="7">
    <source>
        <dbReference type="ARBA" id="ARBA00023326"/>
    </source>
</evidence>
<dbReference type="EC" id="3.2.1.4" evidence="9"/>
<evidence type="ECO:0000256" key="9">
    <source>
        <dbReference type="RuleBase" id="RU361166"/>
    </source>
</evidence>
<accession>A0A1V4SFC8</accession>
<protein>
    <recommendedName>
        <fullName evidence="9">Endoglucanase</fullName>
        <ecNumber evidence="9">3.2.1.4</ecNumber>
    </recommendedName>
</protein>
<dbReference type="Proteomes" id="UP000191554">
    <property type="component" value="Unassembled WGS sequence"/>
</dbReference>
<evidence type="ECO:0000256" key="1">
    <source>
        <dbReference type="ARBA" id="ARBA00007072"/>
    </source>
</evidence>
<dbReference type="InterPro" id="IPR004197">
    <property type="entry name" value="Cellulase_Ig-like"/>
</dbReference>
<evidence type="ECO:0000256" key="8">
    <source>
        <dbReference type="PROSITE-ProRule" id="PRU10060"/>
    </source>
</evidence>
<evidence type="ECO:0000256" key="3">
    <source>
        <dbReference type="ARBA" id="ARBA00022801"/>
    </source>
</evidence>
<feature type="compositionally biased region" description="Polar residues" evidence="10">
    <location>
        <begin position="1"/>
        <end position="12"/>
    </location>
</feature>
<evidence type="ECO:0000259" key="12">
    <source>
        <dbReference type="Pfam" id="PF02927"/>
    </source>
</evidence>
<sequence>MTASCTSKNQSDNTPASTSVSANTVVASATGQQPEAGIISQDIHINQIGYKIDDKKIAVIKGVYKSFEVFDAETGKAVLVKETGGKVSDESSGDTVCYADFSELKASGSYFISVEGLGKSYDFKIGESTLFSKVNDALVKALYYQRCGIVLDSKYAGEYIHGSCHTGKAILYGNEEVQLDVGGGWHDAGDYGRYVVPAAVTAADLMLAYEFYPQSFTSPLNIPESSNNIPDILDEAKYGLEWLLKMQDEKSGGVYHKVTSRNFPDIAVMPDIDVDDLFIMPVSTTATADFAAVTAMASRIFKDFDPDFSKKCLAAAVKAWNWLEANKSFIAFKNPQDVSSGEYGDSSGDDERAWAAAELLRATGIKKYNEYFKANYQTGGFGLGWQNVSGFAAIAYLFADTETADSGKADEIRKAWLEKADMFVSTAQKNGYLLAMHKMEYNWGSNMNVANHAMHMLIADKLSNSEKYTESAADCAHYLLGRNTLNQSYITGYGSQKVMQPHHRPSAGDSVKDPVPGLLVGGPDSALEDDSARASLSGKAPAQCYIDDITSFSTNEVATYWNSAAIFVFSYMGSN</sequence>
<dbReference type="Pfam" id="PF02927">
    <property type="entry name" value="CelD_N"/>
    <property type="match status" value="1"/>
</dbReference>
<evidence type="ECO:0000256" key="6">
    <source>
        <dbReference type="ARBA" id="ARBA00023295"/>
    </source>
</evidence>
<evidence type="ECO:0000259" key="11">
    <source>
        <dbReference type="Pfam" id="PF00759"/>
    </source>
</evidence>
<reference evidence="13 14" key="1">
    <citation type="submission" date="2017-03" db="EMBL/GenBank/DDBJ databases">
        <title>Genome sequence of Clostridium hungatei DSM 14427.</title>
        <authorList>
            <person name="Poehlein A."/>
            <person name="Daniel R."/>
        </authorList>
    </citation>
    <scope>NUCLEOTIDE SEQUENCE [LARGE SCALE GENOMIC DNA]</scope>
    <source>
        <strain evidence="13 14">DSM 14427</strain>
    </source>
</reference>
<organism evidence="13 14">
    <name type="scientific">Ruminiclostridium hungatei</name>
    <name type="common">Clostridium hungatei</name>
    <dbReference type="NCBI Taxonomy" id="48256"/>
    <lineage>
        <taxon>Bacteria</taxon>
        <taxon>Bacillati</taxon>
        <taxon>Bacillota</taxon>
        <taxon>Clostridia</taxon>
        <taxon>Eubacteriales</taxon>
        <taxon>Oscillospiraceae</taxon>
        <taxon>Ruminiclostridium</taxon>
    </lineage>
</organism>
<evidence type="ECO:0000313" key="14">
    <source>
        <dbReference type="Proteomes" id="UP000191554"/>
    </source>
</evidence>
<gene>
    <name evidence="13" type="primary">celD_2</name>
    <name evidence="13" type="ORF">CLHUN_35560</name>
</gene>
<evidence type="ECO:0000256" key="4">
    <source>
        <dbReference type="ARBA" id="ARBA00023001"/>
    </source>
</evidence>
<dbReference type="PANTHER" id="PTHR22298">
    <property type="entry name" value="ENDO-1,4-BETA-GLUCANASE"/>
    <property type="match status" value="1"/>
</dbReference>
<dbReference type="PROSITE" id="PS00698">
    <property type="entry name" value="GH9_3"/>
    <property type="match status" value="1"/>
</dbReference>
<evidence type="ECO:0000256" key="10">
    <source>
        <dbReference type="SAM" id="MobiDB-lite"/>
    </source>
</evidence>
<dbReference type="Gene3D" id="2.60.40.10">
    <property type="entry name" value="Immunoglobulins"/>
    <property type="match status" value="1"/>
</dbReference>
<keyword evidence="4 9" id="KW-0136">Cellulose degradation</keyword>
<dbReference type="SUPFAM" id="SSF48208">
    <property type="entry name" value="Six-hairpin glycosidases"/>
    <property type="match status" value="1"/>
</dbReference>
<keyword evidence="3 8" id="KW-0378">Hydrolase</keyword>
<dbReference type="InterPro" id="IPR008928">
    <property type="entry name" value="6-hairpin_glycosidase_sf"/>
</dbReference>
<keyword evidence="5 8" id="KW-0119">Carbohydrate metabolism</keyword>
<dbReference type="InterPro" id="IPR013783">
    <property type="entry name" value="Ig-like_fold"/>
</dbReference>
<dbReference type="InterPro" id="IPR033126">
    <property type="entry name" value="Glyco_hydro_9_Asp/Glu_AS"/>
</dbReference>
<keyword evidence="14" id="KW-1185">Reference proteome</keyword>
<evidence type="ECO:0000313" key="13">
    <source>
        <dbReference type="EMBL" id="OPX42589.1"/>
    </source>
</evidence>
<dbReference type="GO" id="GO:0030245">
    <property type="term" value="P:cellulose catabolic process"/>
    <property type="evidence" value="ECO:0007669"/>
    <property type="project" value="UniProtKB-KW"/>
</dbReference>
<dbReference type="RefSeq" id="WP_117387083.1">
    <property type="nucleotide sequence ID" value="NZ_MZGX01000027.1"/>
</dbReference>
<dbReference type="OrthoDB" id="9758662at2"/>